<dbReference type="Gene3D" id="1.20.1520.10">
    <property type="entry name" value="ADP-ribosylation factor-like 2-binding protein, domain"/>
    <property type="match status" value="1"/>
</dbReference>
<dbReference type="Proteomes" id="UP000009168">
    <property type="component" value="Unassembled WGS sequence"/>
</dbReference>
<dbReference type="InterPro" id="IPR023379">
    <property type="entry name" value="BART_dom"/>
</dbReference>
<comment type="subcellular location">
    <subcellularLocation>
        <location evidence="1">Cell projection</location>
        <location evidence="1">Cilium</location>
    </subcellularLocation>
    <subcellularLocation>
        <location evidence="2">Cytoplasm</location>
    </subcellularLocation>
</comment>
<evidence type="ECO:0000256" key="5">
    <source>
        <dbReference type="ARBA" id="ARBA00022490"/>
    </source>
</evidence>
<evidence type="ECO:0000256" key="4">
    <source>
        <dbReference type="ARBA" id="ARBA00021815"/>
    </source>
</evidence>
<evidence type="ECO:0000256" key="3">
    <source>
        <dbReference type="ARBA" id="ARBA00007460"/>
    </source>
</evidence>
<dbReference type="AlphaFoldDB" id="Q23GD8"/>
<feature type="domain" description="BART" evidence="12">
    <location>
        <begin position="62"/>
        <end position="173"/>
    </location>
</feature>
<dbReference type="InParanoid" id="Q23GD8"/>
<comment type="similarity">
    <text evidence="3">Belongs to the CFAP36 family.</text>
</comment>
<feature type="compositionally biased region" description="Low complexity" evidence="11">
    <location>
        <begin position="336"/>
        <end position="361"/>
    </location>
</feature>
<reference evidence="14" key="1">
    <citation type="journal article" date="2006" name="PLoS Biol.">
        <title>Macronuclear genome sequence of the ciliate Tetrahymena thermophila, a model eukaryote.</title>
        <authorList>
            <person name="Eisen J.A."/>
            <person name="Coyne R.S."/>
            <person name="Wu M."/>
            <person name="Wu D."/>
            <person name="Thiagarajan M."/>
            <person name="Wortman J.R."/>
            <person name="Badger J.H."/>
            <person name="Ren Q."/>
            <person name="Amedeo P."/>
            <person name="Jones K.M."/>
            <person name="Tallon L.J."/>
            <person name="Delcher A.L."/>
            <person name="Salzberg S.L."/>
            <person name="Silva J.C."/>
            <person name="Haas B.J."/>
            <person name="Majoros W.H."/>
            <person name="Farzad M."/>
            <person name="Carlton J.M."/>
            <person name="Smith R.K. Jr."/>
            <person name="Garg J."/>
            <person name="Pearlman R.E."/>
            <person name="Karrer K.M."/>
            <person name="Sun L."/>
            <person name="Manning G."/>
            <person name="Elde N.C."/>
            <person name="Turkewitz A.P."/>
            <person name="Asai D.J."/>
            <person name="Wilkes D.E."/>
            <person name="Wang Y."/>
            <person name="Cai H."/>
            <person name="Collins K."/>
            <person name="Stewart B.A."/>
            <person name="Lee S.R."/>
            <person name="Wilamowska K."/>
            <person name="Weinberg Z."/>
            <person name="Ruzzo W.L."/>
            <person name="Wloga D."/>
            <person name="Gaertig J."/>
            <person name="Frankel J."/>
            <person name="Tsao C.-C."/>
            <person name="Gorovsky M.A."/>
            <person name="Keeling P.J."/>
            <person name="Waller R.F."/>
            <person name="Patron N.J."/>
            <person name="Cherry J.M."/>
            <person name="Stover N.A."/>
            <person name="Krieger C.J."/>
            <person name="del Toro C."/>
            <person name="Ryder H.F."/>
            <person name="Williamson S.C."/>
            <person name="Barbeau R.A."/>
            <person name="Hamilton E.P."/>
            <person name="Orias E."/>
        </authorList>
    </citation>
    <scope>NUCLEOTIDE SEQUENCE [LARGE SCALE GENOMIC DNA]</scope>
    <source>
        <strain evidence="14">SB210</strain>
    </source>
</reference>
<dbReference type="STRING" id="312017.Q23GD8"/>
<dbReference type="HOGENOM" id="CLU_648074_0_0_1"/>
<dbReference type="PANTHER" id="PTHR21532:SF0">
    <property type="entry name" value="CILIA- AND FLAGELLA-ASSOCIATED PROTEIN 36"/>
    <property type="match status" value="1"/>
</dbReference>
<dbReference type="GO" id="GO:0097546">
    <property type="term" value="C:ciliary base"/>
    <property type="evidence" value="ECO:0007669"/>
    <property type="project" value="TreeGrafter"/>
</dbReference>
<dbReference type="InterPro" id="IPR038888">
    <property type="entry name" value="CFAP36"/>
</dbReference>
<dbReference type="eggNOG" id="KOG4511">
    <property type="taxonomic scope" value="Eukaryota"/>
</dbReference>
<keyword evidence="7" id="KW-0969">Cilium</keyword>
<evidence type="ECO:0000256" key="8">
    <source>
        <dbReference type="ARBA" id="ARBA00023273"/>
    </source>
</evidence>
<evidence type="ECO:0000256" key="2">
    <source>
        <dbReference type="ARBA" id="ARBA00004496"/>
    </source>
</evidence>
<dbReference type="OMA" id="FLMFKAM"/>
<dbReference type="KEGG" id="tet:TTHERM_00074280"/>
<feature type="compositionally biased region" description="Basic and acidic residues" evidence="11">
    <location>
        <begin position="12"/>
        <end position="38"/>
    </location>
</feature>
<feature type="region of interest" description="Disordered" evidence="11">
    <location>
        <begin position="1"/>
        <end position="53"/>
    </location>
</feature>
<feature type="region of interest" description="Disordered" evidence="11">
    <location>
        <begin position="265"/>
        <end position="419"/>
    </location>
</feature>
<keyword evidence="6 10" id="KW-0175">Coiled coil</keyword>
<evidence type="ECO:0000256" key="1">
    <source>
        <dbReference type="ARBA" id="ARBA00004138"/>
    </source>
</evidence>
<feature type="coiled-coil region" evidence="10">
    <location>
        <begin position="163"/>
        <end position="190"/>
    </location>
</feature>
<feature type="compositionally biased region" description="Basic and acidic residues" evidence="11">
    <location>
        <begin position="366"/>
        <end position="400"/>
    </location>
</feature>
<organism evidence="13 14">
    <name type="scientific">Tetrahymena thermophila (strain SB210)</name>
    <dbReference type="NCBI Taxonomy" id="312017"/>
    <lineage>
        <taxon>Eukaryota</taxon>
        <taxon>Sar</taxon>
        <taxon>Alveolata</taxon>
        <taxon>Ciliophora</taxon>
        <taxon>Intramacronucleata</taxon>
        <taxon>Oligohymenophorea</taxon>
        <taxon>Hymenostomatida</taxon>
        <taxon>Tetrahymenina</taxon>
        <taxon>Tetrahymenidae</taxon>
        <taxon>Tetrahymena</taxon>
    </lineage>
</organism>
<dbReference type="EMBL" id="GG662704">
    <property type="protein sequence ID" value="EAR95322.2"/>
    <property type="molecule type" value="Genomic_DNA"/>
</dbReference>
<evidence type="ECO:0000313" key="13">
    <source>
        <dbReference type="EMBL" id="EAR95322.2"/>
    </source>
</evidence>
<feature type="compositionally biased region" description="Basic and acidic residues" evidence="11">
    <location>
        <begin position="311"/>
        <end position="332"/>
    </location>
</feature>
<proteinExistence type="inferred from homology"/>
<evidence type="ECO:0000259" key="12">
    <source>
        <dbReference type="Pfam" id="PF11527"/>
    </source>
</evidence>
<evidence type="ECO:0000256" key="10">
    <source>
        <dbReference type="SAM" id="Coils"/>
    </source>
</evidence>
<name>Q23GD8_TETTS</name>
<dbReference type="GO" id="GO:0005930">
    <property type="term" value="C:axoneme"/>
    <property type="evidence" value="ECO:0007669"/>
    <property type="project" value="TreeGrafter"/>
</dbReference>
<keyword evidence="14" id="KW-1185">Reference proteome</keyword>
<keyword evidence="8" id="KW-0966">Cell projection</keyword>
<dbReference type="PANTHER" id="PTHR21532">
    <property type="entry name" value="PHOSPHODIESTERASE HL"/>
    <property type="match status" value="1"/>
</dbReference>
<protein>
    <recommendedName>
        <fullName evidence="4">Cilia- and flagella-associated protein 36</fullName>
    </recommendedName>
    <alternativeName>
        <fullName evidence="9">Coiled-coil domain-containing protein 104</fullName>
    </alternativeName>
</protein>
<dbReference type="GeneID" id="7842815"/>
<feature type="compositionally biased region" description="Acidic residues" evidence="11">
    <location>
        <begin position="284"/>
        <end position="308"/>
    </location>
</feature>
<sequence>MGWFTKSKDKKKKEEEEKKKKEAELKQANEKKLQEEQKQNFSNRKPADDEPEQQQEFIKEEDVWIFESILQFLVSPVFKAPVHQMIDDKCIYFEDIKNISNDHKEIHQEYKNMLNELIIGLSQDIGAEPGKIMELCEHAVNLRSHRKYFVYFQLYYHLDDFVKMMAKRNVDLETEALRQLQKKNQGSNQQRGMQFNEQDEYERAIQNSLSNTQNIGGDELQRAILASQQEFENKKKLQDQEDEMLQQALRISKMENEGKQNKVEFQNGHVESKKIHKPQQKGNDDDDDLIQINDSDDDLGGDDDDDNLYFDFKKDKNEQQQKPDQNFDKMLFESRQNLLKNLDNLNINQNNSSSQQQAQQQPAETLEERKERLKKQREMLLEKKRMERANELDEYADKQNQELLNQDDDEDDTKSQMEIKKKKELVNKIKAEIAGNK</sequence>
<dbReference type="RefSeq" id="XP_001015567.2">
    <property type="nucleotide sequence ID" value="XM_001015567.2"/>
</dbReference>
<dbReference type="SMART" id="SM00726">
    <property type="entry name" value="UIM"/>
    <property type="match status" value="3"/>
</dbReference>
<keyword evidence="5" id="KW-0963">Cytoplasm</keyword>
<dbReference type="InterPro" id="IPR003903">
    <property type="entry name" value="UIM_dom"/>
</dbReference>
<dbReference type="Pfam" id="PF11527">
    <property type="entry name" value="ARL2_Bind_BART"/>
    <property type="match status" value="1"/>
</dbReference>
<dbReference type="OrthoDB" id="272687at2759"/>
<dbReference type="PROSITE" id="PS50330">
    <property type="entry name" value="UIM"/>
    <property type="match status" value="1"/>
</dbReference>
<evidence type="ECO:0000256" key="11">
    <source>
        <dbReference type="SAM" id="MobiDB-lite"/>
    </source>
</evidence>
<evidence type="ECO:0000256" key="7">
    <source>
        <dbReference type="ARBA" id="ARBA00023069"/>
    </source>
</evidence>
<accession>Q23GD8</accession>
<dbReference type="InterPro" id="IPR042541">
    <property type="entry name" value="BART_sf"/>
</dbReference>
<evidence type="ECO:0000256" key="6">
    <source>
        <dbReference type="ARBA" id="ARBA00023054"/>
    </source>
</evidence>
<evidence type="ECO:0000256" key="9">
    <source>
        <dbReference type="ARBA" id="ARBA00031593"/>
    </source>
</evidence>
<gene>
    <name evidence="13" type="ORF">TTHERM_00074280</name>
</gene>
<evidence type="ECO:0000313" key="14">
    <source>
        <dbReference type="Proteomes" id="UP000009168"/>
    </source>
</evidence>